<dbReference type="PANTHER" id="PTHR43194:SF2">
    <property type="entry name" value="PEROXISOMAL MEMBRANE PROTEIN LPX1"/>
    <property type="match status" value="1"/>
</dbReference>
<dbReference type="EMBL" id="PYMH01000004">
    <property type="protein sequence ID" value="PSU34063.1"/>
    <property type="molecule type" value="Genomic_DNA"/>
</dbReference>
<dbReference type="PANTHER" id="PTHR43194">
    <property type="entry name" value="HYDROLASE ALPHA/BETA FOLD FAMILY"/>
    <property type="match status" value="1"/>
</dbReference>
<name>A0A2T3IZG4_9GAMM</name>
<organism evidence="2 3">
    <name type="scientific">Photobacterium lutimaris</name>
    <dbReference type="NCBI Taxonomy" id="388278"/>
    <lineage>
        <taxon>Bacteria</taxon>
        <taxon>Pseudomonadati</taxon>
        <taxon>Pseudomonadota</taxon>
        <taxon>Gammaproteobacteria</taxon>
        <taxon>Vibrionales</taxon>
        <taxon>Vibrionaceae</taxon>
        <taxon>Photobacterium</taxon>
    </lineage>
</organism>
<dbReference type="GO" id="GO:0016787">
    <property type="term" value="F:hydrolase activity"/>
    <property type="evidence" value="ECO:0007669"/>
    <property type="project" value="UniProtKB-KW"/>
</dbReference>
<reference evidence="2 3" key="1">
    <citation type="submission" date="2018-03" db="EMBL/GenBank/DDBJ databases">
        <title>Whole genome sequencing of Histamine producing bacteria.</title>
        <authorList>
            <person name="Butler K."/>
        </authorList>
    </citation>
    <scope>NUCLEOTIDE SEQUENCE [LARGE SCALE GENOMIC DNA]</scope>
    <source>
        <strain evidence="2 3">JCM 13586</strain>
    </source>
</reference>
<dbReference type="SUPFAM" id="SSF53474">
    <property type="entry name" value="alpha/beta-Hydrolases"/>
    <property type="match status" value="1"/>
</dbReference>
<keyword evidence="3" id="KW-1185">Reference proteome</keyword>
<dbReference type="Pfam" id="PF12697">
    <property type="entry name" value="Abhydrolase_6"/>
    <property type="match status" value="1"/>
</dbReference>
<dbReference type="InterPro" id="IPR000073">
    <property type="entry name" value="AB_hydrolase_1"/>
</dbReference>
<dbReference type="OrthoDB" id="9785847at2"/>
<proteinExistence type="predicted"/>
<evidence type="ECO:0000313" key="2">
    <source>
        <dbReference type="EMBL" id="PSU34063.1"/>
    </source>
</evidence>
<dbReference type="RefSeq" id="WP_107349110.1">
    <property type="nucleotide sequence ID" value="NZ_PYMH01000004.1"/>
</dbReference>
<dbReference type="InterPro" id="IPR050228">
    <property type="entry name" value="Carboxylesterase_BioH"/>
</dbReference>
<gene>
    <name evidence="2" type="ORF">C9I99_11960</name>
</gene>
<dbReference type="Gene3D" id="3.40.50.1820">
    <property type="entry name" value="alpha/beta hydrolase"/>
    <property type="match status" value="1"/>
</dbReference>
<protein>
    <submittedName>
        <fullName evidence="2">Alpha/beta hydrolase</fullName>
    </submittedName>
</protein>
<feature type="domain" description="AB hydrolase-1" evidence="1">
    <location>
        <begin position="83"/>
        <end position="267"/>
    </location>
</feature>
<comment type="caution">
    <text evidence="2">The sequence shown here is derived from an EMBL/GenBank/DDBJ whole genome shotgun (WGS) entry which is preliminary data.</text>
</comment>
<dbReference type="Proteomes" id="UP000241222">
    <property type="component" value="Unassembled WGS sequence"/>
</dbReference>
<accession>A0A2T3IZG4</accession>
<evidence type="ECO:0000259" key="1">
    <source>
        <dbReference type="Pfam" id="PF12697"/>
    </source>
</evidence>
<evidence type="ECO:0000313" key="3">
    <source>
        <dbReference type="Proteomes" id="UP000241222"/>
    </source>
</evidence>
<dbReference type="InterPro" id="IPR029058">
    <property type="entry name" value="AB_hydrolase_fold"/>
</dbReference>
<keyword evidence="2" id="KW-0378">Hydrolase</keyword>
<sequence length="282" mass="31328">MSSKIYFKKSQGFDMRRKLINLTTRLHHRIAPEHAKRVARKVLLTPARSNKAMEEPVGMVRNPIKTSEGMMMTYSLGEGPTWVLGHGWSGSARQFYSLMEHIAHSGYRALAFDNPAHGESEGQFGHLPGFVAAFDSILAQQESIAGVVAHSMGGAMVLESRHPLLQDKPVLLVAPVLNYTENLVSTVKLSGYSMKLFHGVVDDIAVQYQYPLESINPLERLNGRQAKAVIVHDKYDRFASFAYSELASENQHVTLIATEGLGHGRILQSEQLKNGFDLLTDK</sequence>
<dbReference type="AlphaFoldDB" id="A0A2T3IZG4"/>